<evidence type="ECO:0000256" key="4">
    <source>
        <dbReference type="PROSITE-ProRule" id="PRU00335"/>
    </source>
</evidence>
<name>A0A4U3MF38_9ACTN</name>
<evidence type="ECO:0000313" key="6">
    <source>
        <dbReference type="EMBL" id="TKK87751.1"/>
    </source>
</evidence>
<feature type="domain" description="HTH tetR-type" evidence="5">
    <location>
        <begin position="5"/>
        <end position="65"/>
    </location>
</feature>
<comment type="caution">
    <text evidence="6">The sequence shown here is derived from an EMBL/GenBank/DDBJ whole genome shotgun (WGS) entry which is preliminary data.</text>
</comment>
<dbReference type="SUPFAM" id="SSF46689">
    <property type="entry name" value="Homeodomain-like"/>
    <property type="match status" value="1"/>
</dbReference>
<dbReference type="PANTHER" id="PTHR30055">
    <property type="entry name" value="HTH-TYPE TRANSCRIPTIONAL REGULATOR RUTR"/>
    <property type="match status" value="1"/>
</dbReference>
<evidence type="ECO:0000256" key="1">
    <source>
        <dbReference type="ARBA" id="ARBA00023015"/>
    </source>
</evidence>
<reference evidence="6 7" key="1">
    <citation type="submission" date="2019-04" db="EMBL/GenBank/DDBJ databases">
        <title>Herbidospora sp. NEAU-GS14.nov., a novel actinomycete isolated from soil.</title>
        <authorList>
            <person name="Han L."/>
        </authorList>
    </citation>
    <scope>NUCLEOTIDE SEQUENCE [LARGE SCALE GENOMIC DNA]</scope>
    <source>
        <strain evidence="6 7">NEAU-GS14</strain>
    </source>
</reference>
<dbReference type="Pfam" id="PF13305">
    <property type="entry name" value="TetR_C_33"/>
    <property type="match status" value="1"/>
</dbReference>
<keyword evidence="1" id="KW-0805">Transcription regulation</keyword>
<dbReference type="OrthoDB" id="71867at2"/>
<dbReference type="GO" id="GO:0003700">
    <property type="term" value="F:DNA-binding transcription factor activity"/>
    <property type="evidence" value="ECO:0007669"/>
    <property type="project" value="TreeGrafter"/>
</dbReference>
<dbReference type="InterPro" id="IPR036271">
    <property type="entry name" value="Tet_transcr_reg_TetR-rel_C_sf"/>
</dbReference>
<evidence type="ECO:0000259" key="5">
    <source>
        <dbReference type="PROSITE" id="PS50977"/>
    </source>
</evidence>
<dbReference type="PANTHER" id="PTHR30055:SF234">
    <property type="entry name" value="HTH-TYPE TRANSCRIPTIONAL REGULATOR BETI"/>
    <property type="match status" value="1"/>
</dbReference>
<proteinExistence type="predicted"/>
<dbReference type="InterPro" id="IPR050109">
    <property type="entry name" value="HTH-type_TetR-like_transc_reg"/>
</dbReference>
<dbReference type="EMBL" id="SZQA01000014">
    <property type="protein sequence ID" value="TKK87751.1"/>
    <property type="molecule type" value="Genomic_DNA"/>
</dbReference>
<dbReference type="InterPro" id="IPR001647">
    <property type="entry name" value="HTH_TetR"/>
</dbReference>
<dbReference type="AlphaFoldDB" id="A0A4U3MF38"/>
<dbReference type="Gene3D" id="1.10.10.60">
    <property type="entry name" value="Homeodomain-like"/>
    <property type="match status" value="1"/>
</dbReference>
<dbReference type="GO" id="GO:0000976">
    <property type="term" value="F:transcription cis-regulatory region binding"/>
    <property type="evidence" value="ECO:0007669"/>
    <property type="project" value="TreeGrafter"/>
</dbReference>
<evidence type="ECO:0000256" key="2">
    <source>
        <dbReference type="ARBA" id="ARBA00023125"/>
    </source>
</evidence>
<dbReference type="SUPFAM" id="SSF48498">
    <property type="entry name" value="Tetracyclin repressor-like, C-terminal domain"/>
    <property type="match status" value="1"/>
</dbReference>
<evidence type="ECO:0000256" key="3">
    <source>
        <dbReference type="ARBA" id="ARBA00023163"/>
    </source>
</evidence>
<gene>
    <name evidence="6" type="ORF">FDA94_16360</name>
</gene>
<feature type="DNA-binding region" description="H-T-H motif" evidence="4">
    <location>
        <begin position="28"/>
        <end position="47"/>
    </location>
</feature>
<keyword evidence="7" id="KW-1185">Reference proteome</keyword>
<protein>
    <submittedName>
        <fullName evidence="6">TetR/AcrR family transcriptional regulator</fullName>
    </submittedName>
</protein>
<accession>A0A4U3MF38</accession>
<dbReference type="RefSeq" id="WP_137247923.1">
    <property type="nucleotide sequence ID" value="NZ_SZQA01000014.1"/>
</dbReference>
<keyword evidence="2 4" id="KW-0238">DNA-binding</keyword>
<keyword evidence="3" id="KW-0804">Transcription</keyword>
<dbReference type="Proteomes" id="UP000308705">
    <property type="component" value="Unassembled WGS sequence"/>
</dbReference>
<dbReference type="Pfam" id="PF00440">
    <property type="entry name" value="TetR_N"/>
    <property type="match status" value="1"/>
</dbReference>
<evidence type="ECO:0000313" key="7">
    <source>
        <dbReference type="Proteomes" id="UP000308705"/>
    </source>
</evidence>
<sequence>MARAGLTPEIVVDLAMAIVDEHGPAAVTLSAVAARAGVATPSLYKHVRNLAELTELVSIRVMDQLADRGSAAVAGRSGEDALRAYADAWRGYAKDHPGRYAAMIQTASPELSKAGQKIIDIILAALRSYGLEGEQAIHATRALRAAIHGFVVIETVGGFGLPYAIDESYHQLIGMVIAGLPKPV</sequence>
<dbReference type="Gene3D" id="1.10.357.10">
    <property type="entry name" value="Tetracycline Repressor, domain 2"/>
    <property type="match status" value="1"/>
</dbReference>
<dbReference type="InterPro" id="IPR025996">
    <property type="entry name" value="MT1864/Rv1816-like_C"/>
</dbReference>
<organism evidence="6 7">
    <name type="scientific">Herbidospora galbida</name>
    <dbReference type="NCBI Taxonomy" id="2575442"/>
    <lineage>
        <taxon>Bacteria</taxon>
        <taxon>Bacillati</taxon>
        <taxon>Actinomycetota</taxon>
        <taxon>Actinomycetes</taxon>
        <taxon>Streptosporangiales</taxon>
        <taxon>Streptosporangiaceae</taxon>
        <taxon>Herbidospora</taxon>
    </lineage>
</organism>
<dbReference type="InterPro" id="IPR009057">
    <property type="entry name" value="Homeodomain-like_sf"/>
</dbReference>
<dbReference type="PROSITE" id="PS50977">
    <property type="entry name" value="HTH_TETR_2"/>
    <property type="match status" value="1"/>
</dbReference>